<evidence type="ECO:0000256" key="1">
    <source>
        <dbReference type="SAM" id="MobiDB-lite"/>
    </source>
</evidence>
<dbReference type="Pfam" id="PF19564">
    <property type="entry name" value="DUF6086"/>
    <property type="match status" value="1"/>
</dbReference>
<organism evidence="2 3">
    <name type="scientific">Streptomyces glaucosporus</name>
    <dbReference type="NCBI Taxonomy" id="284044"/>
    <lineage>
        <taxon>Bacteria</taxon>
        <taxon>Bacillati</taxon>
        <taxon>Actinomycetota</taxon>
        <taxon>Actinomycetes</taxon>
        <taxon>Kitasatosporales</taxon>
        <taxon>Streptomycetaceae</taxon>
        <taxon>Streptomyces</taxon>
    </lineage>
</organism>
<reference evidence="3" key="1">
    <citation type="journal article" date="2019" name="Int. J. Syst. Evol. Microbiol.">
        <title>The Global Catalogue of Microorganisms (GCM) 10K type strain sequencing project: providing services to taxonomists for standard genome sequencing and annotation.</title>
        <authorList>
            <consortium name="The Broad Institute Genomics Platform"/>
            <consortium name="The Broad Institute Genome Sequencing Center for Infectious Disease"/>
            <person name="Wu L."/>
            <person name="Ma J."/>
        </authorList>
    </citation>
    <scope>NUCLEOTIDE SEQUENCE [LARGE SCALE GENOMIC DNA]</scope>
    <source>
        <strain evidence="3">JCM 6921</strain>
    </source>
</reference>
<dbReference type="InterPro" id="IPR045732">
    <property type="entry name" value="DUF6086"/>
</dbReference>
<evidence type="ECO:0000313" key="2">
    <source>
        <dbReference type="EMBL" id="GAA2418108.1"/>
    </source>
</evidence>
<accession>A0ABP5W5W1</accession>
<name>A0ABP5W5W1_9ACTN</name>
<comment type="caution">
    <text evidence="2">The sequence shown here is derived from an EMBL/GenBank/DDBJ whole genome shotgun (WGS) entry which is preliminary data.</text>
</comment>
<keyword evidence="3" id="KW-1185">Reference proteome</keyword>
<proteinExistence type="predicted"/>
<protein>
    <submittedName>
        <fullName evidence="2">Uncharacterized protein</fullName>
    </submittedName>
</protein>
<feature type="region of interest" description="Disordered" evidence="1">
    <location>
        <begin position="42"/>
        <end position="66"/>
    </location>
</feature>
<gene>
    <name evidence="2" type="ORF">GCM10010420_55690</name>
</gene>
<dbReference type="Proteomes" id="UP001500058">
    <property type="component" value="Unassembled WGS sequence"/>
</dbReference>
<dbReference type="EMBL" id="BAAATJ010000042">
    <property type="protein sequence ID" value="GAA2418108.1"/>
    <property type="molecule type" value="Genomic_DNA"/>
</dbReference>
<evidence type="ECO:0000313" key="3">
    <source>
        <dbReference type="Proteomes" id="UP001500058"/>
    </source>
</evidence>
<sequence>MRGPSSVLLLSDEGWIPAFADRAPAANRRAAVRGAGTGTCFAVPPRGGTGSWRNRTPVVPGAGGRTVPCRRRRKPPFASRTGRAGWMMSPGGGAAHEGRRAVGVCASPEPGVRRKDRTERVSCFFLIGDIDVWNPANTVARVFHAEASALAEVFGTPSGLGPVVDDECSIDGRDFAHFVEVLLSEHRRTSHPVLKALLEGVIGVGLVLLERAGGEGGAIARNAGEFWEDRRRSLSRRMTRG</sequence>